<name>A0A8J6Y144_9BACT</name>
<dbReference type="PANTHER" id="PTHR16128:SF5">
    <property type="entry name" value="FAD_NAD(P)-BINDING OXIDOREDUCTASE FAMILY PROTEIN"/>
    <property type="match status" value="1"/>
</dbReference>
<protein>
    <submittedName>
        <fullName evidence="2">FAD-dependent oxidoreductase</fullName>
    </submittedName>
</protein>
<dbReference type="Pfam" id="PF13450">
    <property type="entry name" value="NAD_binding_8"/>
    <property type="match status" value="1"/>
</dbReference>
<accession>A0A8J6Y144</accession>
<dbReference type="Gene3D" id="3.50.50.60">
    <property type="entry name" value="FAD/NAD(P)-binding domain"/>
    <property type="match status" value="1"/>
</dbReference>
<proteinExistence type="predicted"/>
<dbReference type="AlphaFoldDB" id="A0A8J6Y144"/>
<dbReference type="PRINTS" id="PR00419">
    <property type="entry name" value="ADXRDTASE"/>
</dbReference>
<dbReference type="PANTHER" id="PTHR16128">
    <property type="entry name" value="FAD/NAD(P)-BINDING OXIDOREDUCTASE FAMILY PROTEIN"/>
    <property type="match status" value="1"/>
</dbReference>
<sequence>MEKGAVCIIGAGISGLTCARNLADRGYPVTVFEKSRGVGGRMSTRRTDDGTLFDHGAPYFTVQGERFRSQVERWIDDGVVVPWEVNIVELYQGRADKEGRPVERFVAVPGMNGICHSLAQGLDVRFNTTVAPPERDGDGWLIRDQDGGELGRFQAVLISAPAPQTTALLKAAPLLVKRAERVRMAPSWAVMAAFQEPLGPAYDAAFIHQSPLTWIAKNSGKPGRPTSPETWVLQATPAWTAEQIEKEPSRVTRRLLEAFREATGCGSAEPSFSTAHLWRYAVPPEPHPGPFMLDEKLRIGACGDWCGGPRVEGAFLSGALLAERLCELA</sequence>
<dbReference type="InterPro" id="IPR036188">
    <property type="entry name" value="FAD/NAD-bd_sf"/>
</dbReference>
<evidence type="ECO:0000259" key="1">
    <source>
        <dbReference type="Pfam" id="PF01593"/>
    </source>
</evidence>
<evidence type="ECO:0000313" key="3">
    <source>
        <dbReference type="Proteomes" id="UP000648239"/>
    </source>
</evidence>
<dbReference type="EMBL" id="JACXWD010000053">
    <property type="protein sequence ID" value="MBD3869010.1"/>
    <property type="molecule type" value="Genomic_DNA"/>
</dbReference>
<gene>
    <name evidence="2" type="ORF">IFK94_12860</name>
</gene>
<dbReference type="Proteomes" id="UP000648239">
    <property type="component" value="Unassembled WGS sequence"/>
</dbReference>
<feature type="domain" description="Amine oxidase" evidence="1">
    <location>
        <begin position="108"/>
        <end position="325"/>
    </location>
</feature>
<dbReference type="Pfam" id="PF01593">
    <property type="entry name" value="Amino_oxidase"/>
    <property type="match status" value="1"/>
</dbReference>
<reference evidence="2 3" key="1">
    <citation type="submission" date="2020-08" db="EMBL/GenBank/DDBJ databases">
        <title>Acidobacteriota in marine sediments use diverse sulfur dissimilation pathways.</title>
        <authorList>
            <person name="Wasmund K."/>
        </authorList>
    </citation>
    <scope>NUCLEOTIDE SEQUENCE [LARGE SCALE GENOMIC DNA]</scope>
    <source>
        <strain evidence="2">MAG AM4</strain>
    </source>
</reference>
<dbReference type="GO" id="GO:0016491">
    <property type="term" value="F:oxidoreductase activity"/>
    <property type="evidence" value="ECO:0007669"/>
    <property type="project" value="InterPro"/>
</dbReference>
<organism evidence="2 3">
    <name type="scientific">Candidatus Polarisedimenticola svalbardensis</name>
    <dbReference type="NCBI Taxonomy" id="2886004"/>
    <lineage>
        <taxon>Bacteria</taxon>
        <taxon>Pseudomonadati</taxon>
        <taxon>Acidobacteriota</taxon>
        <taxon>Candidatus Polarisedimenticolia</taxon>
        <taxon>Candidatus Polarisedimenticolales</taxon>
        <taxon>Candidatus Polarisedimenticolaceae</taxon>
        <taxon>Candidatus Polarisedimenticola</taxon>
    </lineage>
</organism>
<dbReference type="SUPFAM" id="SSF51905">
    <property type="entry name" value="FAD/NAD(P)-binding domain"/>
    <property type="match status" value="1"/>
</dbReference>
<comment type="caution">
    <text evidence="2">The sequence shown here is derived from an EMBL/GenBank/DDBJ whole genome shotgun (WGS) entry which is preliminary data.</text>
</comment>
<dbReference type="Gene3D" id="3.90.660.10">
    <property type="match status" value="1"/>
</dbReference>
<evidence type="ECO:0000313" key="2">
    <source>
        <dbReference type="EMBL" id="MBD3869010.1"/>
    </source>
</evidence>
<dbReference type="InterPro" id="IPR002937">
    <property type="entry name" value="Amino_oxidase"/>
</dbReference>